<dbReference type="SMART" id="SM00409">
    <property type="entry name" value="IG"/>
    <property type="match status" value="2"/>
</dbReference>
<evidence type="ECO:0000313" key="10">
    <source>
        <dbReference type="Proteomes" id="UP001159428"/>
    </source>
</evidence>
<dbReference type="SUPFAM" id="SSF48726">
    <property type="entry name" value="Immunoglobulin"/>
    <property type="match status" value="2"/>
</dbReference>
<keyword evidence="10" id="KW-1185">Reference proteome</keyword>
<feature type="disulfide bond" evidence="5">
    <location>
        <begin position="116"/>
        <end position="125"/>
    </location>
</feature>
<dbReference type="InterPro" id="IPR013783">
    <property type="entry name" value="Ig-like_fold"/>
</dbReference>
<comment type="caution">
    <text evidence="5">Lacks conserved residue(s) required for the propagation of feature annotation.</text>
</comment>
<organism evidence="9 10">
    <name type="scientific">Pocillopora meandrina</name>
    <dbReference type="NCBI Taxonomy" id="46732"/>
    <lineage>
        <taxon>Eukaryota</taxon>
        <taxon>Metazoa</taxon>
        <taxon>Cnidaria</taxon>
        <taxon>Anthozoa</taxon>
        <taxon>Hexacorallia</taxon>
        <taxon>Scleractinia</taxon>
        <taxon>Astrocoeniina</taxon>
        <taxon>Pocilloporidae</taxon>
        <taxon>Pocillopora</taxon>
    </lineage>
</organism>
<dbReference type="InterPro" id="IPR003598">
    <property type="entry name" value="Ig_sub2"/>
</dbReference>
<dbReference type="Gene3D" id="2.60.120.1000">
    <property type="match status" value="1"/>
</dbReference>
<name>A0AAU9X3L0_9CNID</name>
<dbReference type="InterPro" id="IPR003609">
    <property type="entry name" value="Pan_app"/>
</dbReference>
<keyword evidence="2" id="KW-0677">Repeat</keyword>
<evidence type="ECO:0000256" key="3">
    <source>
        <dbReference type="ARBA" id="ARBA00023157"/>
    </source>
</evidence>
<protein>
    <submittedName>
        <fullName evidence="9">Uncharacterized protein</fullName>
    </submittedName>
</protein>
<dbReference type="InterPro" id="IPR036179">
    <property type="entry name" value="Ig-like_dom_sf"/>
</dbReference>
<comment type="caution">
    <text evidence="9">The sequence shown here is derived from an EMBL/GenBank/DDBJ whole genome shotgun (WGS) entry which is preliminary data.</text>
</comment>
<dbReference type="PROSITE" id="PS50835">
    <property type="entry name" value="IG_LIKE"/>
    <property type="match status" value="2"/>
</dbReference>
<dbReference type="PANTHER" id="PTHR12231:SF253">
    <property type="entry name" value="DPR-INTERACTING PROTEIN ETA, ISOFORM B-RELATED"/>
    <property type="match status" value="1"/>
</dbReference>
<dbReference type="EMBL" id="CALNXJ010000029">
    <property type="protein sequence ID" value="CAH3135446.1"/>
    <property type="molecule type" value="Genomic_DNA"/>
</dbReference>
<keyword evidence="1" id="KW-0732">Signal</keyword>
<dbReference type="Pfam" id="PF13927">
    <property type="entry name" value="Ig_3"/>
    <property type="match status" value="2"/>
</dbReference>
<evidence type="ECO:0000313" key="9">
    <source>
        <dbReference type="EMBL" id="CAH3135446.1"/>
    </source>
</evidence>
<dbReference type="InterPro" id="IPR007110">
    <property type="entry name" value="Ig-like_dom"/>
</dbReference>
<dbReference type="InterPro" id="IPR003599">
    <property type="entry name" value="Ig_sub"/>
</dbReference>
<gene>
    <name evidence="9" type="ORF">PMEA_00016225</name>
</gene>
<evidence type="ECO:0000256" key="5">
    <source>
        <dbReference type="PROSITE-ProRule" id="PRU00076"/>
    </source>
</evidence>
<reference evidence="9 10" key="1">
    <citation type="submission" date="2022-05" db="EMBL/GenBank/DDBJ databases">
        <authorList>
            <consortium name="Genoscope - CEA"/>
            <person name="William W."/>
        </authorList>
    </citation>
    <scope>NUCLEOTIDE SEQUENCE [LARGE SCALE GENOMIC DNA]</scope>
</reference>
<evidence type="ECO:0000259" key="8">
    <source>
        <dbReference type="PROSITE" id="PS50948"/>
    </source>
</evidence>
<sequence length="515" mass="56320">ILSSDDDCRQVEMNPTVTGFFLIGHVFKTMEIKAASACEVNCYMENNCISYNIKPLPDGEYLCELSDSDDVAHPFNMRYREGAMYKSFKNVCFKNPCPVAQSCQTGFPREDYRCVCTNGLMGQNCNEGLPSVRVAPDKIETVEGRNVSMTCNATGNPLPHSVTWSKAQGLQPSSRSFEDGGSLTMINISALDSGSYLCTATNIWGKKSSAVNLRVYSTLKFTIKPPSNITVKAHETLTLSCSASSDLLPTMAWMWNGTSSLPSGAGIDSSNNLIVSPANFTHVGNYTCNASNALSSIQTSVIVYVKYPETCAKVKANISDVSADYFIDPDGVLGDDPFPVYCNMTDKGGVGVTVVSHDSENRTHVDGFEPPGSYSLGIDYNPASISQLKVLTDLSTNCQQFIKYECLDSRIRSSKFAWWVSRDGEEMFYFDGANPGYDGCACGKNNSCVKASKVCNCDENSQIWRVDSGLLTNKSHLPVIQLRFGDTGSYYISNGDFRPEEGYHTLGKLECYGIN</sequence>
<evidence type="ECO:0000259" key="6">
    <source>
        <dbReference type="PROSITE" id="PS50026"/>
    </source>
</evidence>
<evidence type="ECO:0000259" key="7">
    <source>
        <dbReference type="PROSITE" id="PS50835"/>
    </source>
</evidence>
<dbReference type="Proteomes" id="UP001159428">
    <property type="component" value="Unassembled WGS sequence"/>
</dbReference>
<feature type="domain" description="Ig-like" evidence="7">
    <location>
        <begin position="219"/>
        <end position="304"/>
    </location>
</feature>
<keyword evidence="5" id="KW-0245">EGF-like domain</keyword>
<dbReference type="SMART" id="SM00408">
    <property type="entry name" value="IGc2"/>
    <property type="match status" value="2"/>
</dbReference>
<feature type="disulfide bond" evidence="5">
    <location>
        <begin position="97"/>
        <end position="114"/>
    </location>
</feature>
<dbReference type="InterPro" id="IPR051170">
    <property type="entry name" value="Neural/epithelial_adhesion"/>
</dbReference>
<feature type="non-terminal residue" evidence="9">
    <location>
        <position position="1"/>
    </location>
</feature>
<proteinExistence type="predicted"/>
<feature type="domain" description="Apple" evidence="8">
    <location>
        <begin position="8"/>
        <end position="92"/>
    </location>
</feature>
<dbReference type="PROSITE" id="PS00022">
    <property type="entry name" value="EGF_1"/>
    <property type="match status" value="1"/>
</dbReference>
<dbReference type="PANTHER" id="PTHR12231">
    <property type="entry name" value="CTX-RELATED TYPE I TRANSMEMBRANE PROTEIN"/>
    <property type="match status" value="1"/>
</dbReference>
<evidence type="ECO:0000256" key="4">
    <source>
        <dbReference type="ARBA" id="ARBA00023319"/>
    </source>
</evidence>
<dbReference type="Gene3D" id="2.60.40.10">
    <property type="entry name" value="Immunoglobulins"/>
    <property type="match status" value="1"/>
</dbReference>
<evidence type="ECO:0000256" key="1">
    <source>
        <dbReference type="ARBA" id="ARBA00022729"/>
    </source>
</evidence>
<dbReference type="InterPro" id="IPR036056">
    <property type="entry name" value="Fibrinogen-like_C"/>
</dbReference>
<dbReference type="InterPro" id="IPR000742">
    <property type="entry name" value="EGF"/>
</dbReference>
<evidence type="ECO:0000256" key="2">
    <source>
        <dbReference type="ARBA" id="ARBA00022737"/>
    </source>
</evidence>
<dbReference type="AlphaFoldDB" id="A0AAU9X3L0"/>
<dbReference type="PROSITE" id="PS50948">
    <property type="entry name" value="PAN"/>
    <property type="match status" value="1"/>
</dbReference>
<feature type="domain" description="EGF-like" evidence="6">
    <location>
        <begin position="88"/>
        <end position="126"/>
    </location>
</feature>
<accession>A0AAU9X3L0</accession>
<dbReference type="PROSITE" id="PS50026">
    <property type="entry name" value="EGF_3"/>
    <property type="match status" value="1"/>
</dbReference>
<feature type="domain" description="Ig-like" evidence="7">
    <location>
        <begin position="130"/>
        <end position="216"/>
    </location>
</feature>
<dbReference type="SUPFAM" id="SSF56496">
    <property type="entry name" value="Fibrinogen C-terminal domain-like"/>
    <property type="match status" value="1"/>
</dbReference>
<keyword evidence="4" id="KW-0393">Immunoglobulin domain</keyword>
<keyword evidence="3 5" id="KW-1015">Disulfide bond</keyword>